<gene>
    <name evidence="2" type="ORF">GA0070606_4061</name>
</gene>
<keyword evidence="1" id="KW-0472">Membrane</keyword>
<protein>
    <recommendedName>
        <fullName evidence="4">Thioredoxin domain-containing protein</fullName>
    </recommendedName>
</protein>
<dbReference type="SUPFAM" id="SSF52833">
    <property type="entry name" value="Thioredoxin-like"/>
    <property type="match status" value="1"/>
</dbReference>
<name>A0A1C6VF34_9ACTN</name>
<dbReference type="RefSeq" id="WP_091102802.1">
    <property type="nucleotide sequence ID" value="NZ_FMHZ01000002.1"/>
</dbReference>
<feature type="transmembrane region" description="Helical" evidence="1">
    <location>
        <begin position="6"/>
        <end position="28"/>
    </location>
</feature>
<evidence type="ECO:0000313" key="3">
    <source>
        <dbReference type="Proteomes" id="UP000199001"/>
    </source>
</evidence>
<evidence type="ECO:0000256" key="1">
    <source>
        <dbReference type="SAM" id="Phobius"/>
    </source>
</evidence>
<keyword evidence="3" id="KW-1185">Reference proteome</keyword>
<dbReference type="EMBL" id="FMHZ01000002">
    <property type="protein sequence ID" value="SCL64971.1"/>
    <property type="molecule type" value="Genomic_DNA"/>
</dbReference>
<keyword evidence="1" id="KW-0812">Transmembrane</keyword>
<dbReference type="STRING" id="47855.GA0070606_4061"/>
<dbReference type="AlphaFoldDB" id="A0A1C6VF34"/>
<keyword evidence="1" id="KW-1133">Transmembrane helix</keyword>
<proteinExistence type="predicted"/>
<dbReference type="InterPro" id="IPR036249">
    <property type="entry name" value="Thioredoxin-like_sf"/>
</dbReference>
<evidence type="ECO:0008006" key="4">
    <source>
        <dbReference type="Google" id="ProtNLM"/>
    </source>
</evidence>
<organism evidence="2 3">
    <name type="scientific">Micromonospora citrea</name>
    <dbReference type="NCBI Taxonomy" id="47855"/>
    <lineage>
        <taxon>Bacteria</taxon>
        <taxon>Bacillati</taxon>
        <taxon>Actinomycetota</taxon>
        <taxon>Actinomycetes</taxon>
        <taxon>Micromonosporales</taxon>
        <taxon>Micromonosporaceae</taxon>
        <taxon>Micromonospora</taxon>
    </lineage>
</organism>
<accession>A0A1C6VF34</accession>
<reference evidence="3" key="1">
    <citation type="submission" date="2016-06" db="EMBL/GenBank/DDBJ databases">
        <authorList>
            <person name="Varghese N."/>
            <person name="Submissions Spin"/>
        </authorList>
    </citation>
    <scope>NUCLEOTIDE SEQUENCE [LARGE SCALE GENOMIC DNA]</scope>
    <source>
        <strain evidence="3">DSM 43903</strain>
    </source>
</reference>
<sequence length="183" mass="19065">MSYLFGFGLLVVAGAVVVLFAMLGELYARSGGMEGAGAPGGGSGTVRLLDGARVGSRPERWPAGLAEVATADLRVVLVFSTSCNSCEKAAGEVGDLADTRDFAVLISTIDQERGEDFMTRHELSGLPHHIDVGGEWVAEELGVMTSPSALVFRHGRLVSALLFTDLAALSAAVFPVKEAVGNE</sequence>
<evidence type="ECO:0000313" key="2">
    <source>
        <dbReference type="EMBL" id="SCL64971.1"/>
    </source>
</evidence>
<dbReference type="Proteomes" id="UP000199001">
    <property type="component" value="Unassembled WGS sequence"/>
</dbReference>
<dbReference type="OrthoDB" id="3379962at2"/>